<reference evidence="1" key="1">
    <citation type="submission" date="2020-12" db="EMBL/GenBank/DDBJ databases">
        <title>Metabolic potential, ecology and presence of endohyphal bacteria is reflected in genomic diversity of Mucoromycotina.</title>
        <authorList>
            <person name="Muszewska A."/>
            <person name="Okrasinska A."/>
            <person name="Steczkiewicz K."/>
            <person name="Drgas O."/>
            <person name="Orlowska M."/>
            <person name="Perlinska-Lenart U."/>
            <person name="Aleksandrzak-Piekarczyk T."/>
            <person name="Szatraj K."/>
            <person name="Zielenkiewicz U."/>
            <person name="Pilsyk S."/>
            <person name="Malc E."/>
            <person name="Mieczkowski P."/>
            <person name="Kruszewska J.S."/>
            <person name="Biernat P."/>
            <person name="Pawlowska J."/>
        </authorList>
    </citation>
    <scope>NUCLEOTIDE SEQUENCE</scope>
    <source>
        <strain evidence="1">CBS 226.32</strain>
    </source>
</reference>
<dbReference type="AlphaFoldDB" id="A0A8H7QVH0"/>
<keyword evidence="2" id="KW-1185">Reference proteome</keyword>
<sequence length="279" mass="31379">MASEDKSSENQLTNTEDVNIMNAVGSNIQGVQNTLGTLFSRIEQNSRQTFAMSKGMVQMMEQEYKANMRISSTFEPAGNGNVRMSLIIDNGTQLPATSMTGVLEFKASEIDVLFFTSYQNNDENQPLPNLFQSSCDLAPQAKYTQVIEIRTKEIKQCNGSITLNLMNPLLPQESIELKHNFGLYLIDQFKIEILDHKKNLKIVDNLYYPVNFLRDIFKIHPINGINYGTCISLSSPKCIIICEITNVAEDHNTVEVEFTSNNQELAQMLIAELSSLCVE</sequence>
<evidence type="ECO:0000313" key="1">
    <source>
        <dbReference type="EMBL" id="KAG2199000.1"/>
    </source>
</evidence>
<protein>
    <submittedName>
        <fullName evidence="1">Uncharacterized protein</fullName>
    </submittedName>
</protein>
<dbReference type="OrthoDB" id="2254641at2759"/>
<dbReference type="EMBL" id="JAEPRC010000370">
    <property type="protein sequence ID" value="KAG2199000.1"/>
    <property type="molecule type" value="Genomic_DNA"/>
</dbReference>
<gene>
    <name evidence="1" type="ORF">INT46_005017</name>
</gene>
<organism evidence="1 2">
    <name type="scientific">Mucor plumbeus</name>
    <dbReference type="NCBI Taxonomy" id="97098"/>
    <lineage>
        <taxon>Eukaryota</taxon>
        <taxon>Fungi</taxon>
        <taxon>Fungi incertae sedis</taxon>
        <taxon>Mucoromycota</taxon>
        <taxon>Mucoromycotina</taxon>
        <taxon>Mucoromycetes</taxon>
        <taxon>Mucorales</taxon>
        <taxon>Mucorineae</taxon>
        <taxon>Mucoraceae</taxon>
        <taxon>Mucor</taxon>
    </lineage>
</organism>
<accession>A0A8H7QVH0</accession>
<dbReference type="Proteomes" id="UP000650833">
    <property type="component" value="Unassembled WGS sequence"/>
</dbReference>
<proteinExistence type="predicted"/>
<evidence type="ECO:0000313" key="2">
    <source>
        <dbReference type="Proteomes" id="UP000650833"/>
    </source>
</evidence>
<comment type="caution">
    <text evidence="1">The sequence shown here is derived from an EMBL/GenBank/DDBJ whole genome shotgun (WGS) entry which is preliminary data.</text>
</comment>
<name>A0A8H7QVH0_9FUNG</name>